<name>A0A8H7D6M1_9AGAR</name>
<feature type="compositionally biased region" description="Basic residues" evidence="1">
    <location>
        <begin position="557"/>
        <end position="569"/>
    </location>
</feature>
<proteinExistence type="predicted"/>
<feature type="region of interest" description="Disordered" evidence="1">
    <location>
        <begin position="1"/>
        <end position="42"/>
    </location>
</feature>
<dbReference type="Gene3D" id="3.30.200.20">
    <property type="entry name" value="Phosphorylase Kinase, domain 1"/>
    <property type="match status" value="1"/>
</dbReference>
<protein>
    <recommendedName>
        <fullName evidence="4">Protein kinase domain-containing protein</fullName>
    </recommendedName>
</protein>
<evidence type="ECO:0008006" key="4">
    <source>
        <dbReference type="Google" id="ProtNLM"/>
    </source>
</evidence>
<feature type="compositionally biased region" description="Pro residues" evidence="1">
    <location>
        <begin position="801"/>
        <end position="811"/>
    </location>
</feature>
<evidence type="ECO:0000313" key="3">
    <source>
        <dbReference type="Proteomes" id="UP000623467"/>
    </source>
</evidence>
<feature type="compositionally biased region" description="Gly residues" evidence="1">
    <location>
        <begin position="15"/>
        <end position="35"/>
    </location>
</feature>
<feature type="region of interest" description="Disordered" evidence="1">
    <location>
        <begin position="63"/>
        <end position="88"/>
    </location>
</feature>
<feature type="region of interest" description="Disordered" evidence="1">
    <location>
        <begin position="521"/>
        <end position="683"/>
    </location>
</feature>
<comment type="caution">
    <text evidence="2">The sequence shown here is derived from an EMBL/GenBank/DDBJ whole genome shotgun (WGS) entry which is preliminary data.</text>
</comment>
<dbReference type="InterPro" id="IPR011011">
    <property type="entry name" value="Znf_FYVE_PHD"/>
</dbReference>
<feature type="region of interest" description="Disordered" evidence="1">
    <location>
        <begin position="752"/>
        <end position="858"/>
    </location>
</feature>
<accession>A0A8H7D6M1</accession>
<evidence type="ECO:0000256" key="1">
    <source>
        <dbReference type="SAM" id="MobiDB-lite"/>
    </source>
</evidence>
<evidence type="ECO:0000313" key="2">
    <source>
        <dbReference type="EMBL" id="KAF7361302.1"/>
    </source>
</evidence>
<dbReference type="OrthoDB" id="3026831at2759"/>
<feature type="compositionally biased region" description="Low complexity" evidence="1">
    <location>
        <begin position="66"/>
        <end position="77"/>
    </location>
</feature>
<dbReference type="SUPFAM" id="SSF57903">
    <property type="entry name" value="FYVE/PHD zinc finger"/>
    <property type="match status" value="1"/>
</dbReference>
<keyword evidence="3" id="KW-1185">Reference proteome</keyword>
<sequence length="858" mass="94238">MLRQAEELPIVNISGGVGGNGGKGGEQGGGGGVGEGPTTNFGGLNADTMHFVIQNHWPGHARFRPSEGASYESSSTSHNSGNTVNFHGMKRRRDEFEGRSHESDSSLLAQRVDKRRRLDEDEDEIEIIPRRNLKLIRQIGSGSGYFLHAAQNNADAVVVKVFNRGAKSAVRRQLESTVALAKGIMHSNVLPLLGISPPDSFPQFIVYENVQDAEGPLAMALKTDLRRSITLGFKMVYTMFYLIFHGSHGIRIPGSRAFWLNHLFAQGVFAGHAGAENFDVFLDVNDRFVISVHPPLLREETETAERQDPEGNAWVALNALCRKTLTSANRVLHHEEITRDPGILDAGRARSTTSRPPLWSGSAPSLQNIQDEIDVPPRREYVWRTMDHGRQSLENIARRITLDLDMHCSSLSRINQTDGRTPHRCAGYVREEITLATTTLDSAVVAHDAPSALERCLICHEVVDVLEEFRCECGDLTPGSQHTIKCQVCKFWSHSDCAGNSRHEFICQLCIRPEELNEGISNEWKPAPGAPGVPPLDSDPSPPLPDLPQAKPGWRTVHQRAQRKTKKKNAGLPPLVIPAPNRHQVQSWATWQPDPNLAPTPPSHSPTLLVPDTTSPGLFGPRSPSSPPSRDRERSWATWQPDPGPPPPPDLPQAKPGWRAVHQRATATQRKTKKKDAAPPPSPTWQCLFSGSQSGAYTSVALTHVARAGRRQPWNVWTQVTFAVAPAGPCSSSVGDLATYQILVHLLPPPGLPQARPGWRTVHQRATTAQRKAKKKDAAPPPPPLSDHRRVQSWATWQPDPNWPPTPPPREPTLLTPDVASPGLFGPRSPSSPASPTPDRDQEQSWATQQPDLDLAAP</sequence>
<gene>
    <name evidence="2" type="ORF">MSAN_01162700</name>
</gene>
<dbReference type="CDD" id="cd15489">
    <property type="entry name" value="PHD_SF"/>
    <property type="match status" value="1"/>
</dbReference>
<dbReference type="Proteomes" id="UP000623467">
    <property type="component" value="Unassembled WGS sequence"/>
</dbReference>
<dbReference type="EMBL" id="JACAZH010000008">
    <property type="protein sequence ID" value="KAF7361302.1"/>
    <property type="molecule type" value="Genomic_DNA"/>
</dbReference>
<feature type="compositionally biased region" description="Pro residues" evidence="1">
    <location>
        <begin position="642"/>
        <end position="651"/>
    </location>
</feature>
<feature type="region of interest" description="Disordered" evidence="1">
    <location>
        <begin position="346"/>
        <end position="365"/>
    </location>
</feature>
<dbReference type="AlphaFoldDB" id="A0A8H7D6M1"/>
<reference evidence="2" key="1">
    <citation type="submission" date="2020-05" db="EMBL/GenBank/DDBJ databases">
        <title>Mycena genomes resolve the evolution of fungal bioluminescence.</title>
        <authorList>
            <person name="Tsai I.J."/>
        </authorList>
    </citation>
    <scope>NUCLEOTIDE SEQUENCE</scope>
    <source>
        <strain evidence="2">160909Yilan</strain>
    </source>
</reference>
<organism evidence="2 3">
    <name type="scientific">Mycena sanguinolenta</name>
    <dbReference type="NCBI Taxonomy" id="230812"/>
    <lineage>
        <taxon>Eukaryota</taxon>
        <taxon>Fungi</taxon>
        <taxon>Dikarya</taxon>
        <taxon>Basidiomycota</taxon>
        <taxon>Agaricomycotina</taxon>
        <taxon>Agaricomycetes</taxon>
        <taxon>Agaricomycetidae</taxon>
        <taxon>Agaricales</taxon>
        <taxon>Marasmiineae</taxon>
        <taxon>Mycenaceae</taxon>
        <taxon>Mycena</taxon>
    </lineage>
</organism>